<comment type="caution">
    <text evidence="1">The sequence shown here is derived from an EMBL/GenBank/DDBJ whole genome shotgun (WGS) entry which is preliminary data.</text>
</comment>
<dbReference type="AlphaFoldDB" id="A0A7W8II76"/>
<dbReference type="EMBL" id="JACHDY010000002">
    <property type="protein sequence ID" value="MBB5317630.1"/>
    <property type="molecule type" value="Genomic_DNA"/>
</dbReference>
<protein>
    <submittedName>
        <fullName evidence="1">Uncharacterized protein</fullName>
    </submittedName>
</protein>
<reference evidence="1" key="1">
    <citation type="submission" date="2020-08" db="EMBL/GenBank/DDBJ databases">
        <title>Genomic Encyclopedia of Type Strains, Phase IV (KMG-V): Genome sequencing to study the core and pangenomes of soil and plant-associated prokaryotes.</title>
        <authorList>
            <person name="Whitman W."/>
        </authorList>
    </citation>
    <scope>NUCLEOTIDE SEQUENCE [LARGE SCALE GENOMIC DNA]</scope>
    <source>
        <strain evidence="1">M8UP27</strain>
    </source>
</reference>
<keyword evidence="2" id="KW-1185">Reference proteome</keyword>
<organism evidence="1 2">
    <name type="scientific">Tunturiibacter empetritectus</name>
    <dbReference type="NCBI Taxonomy" id="3069691"/>
    <lineage>
        <taxon>Bacteria</taxon>
        <taxon>Pseudomonadati</taxon>
        <taxon>Acidobacteriota</taxon>
        <taxon>Terriglobia</taxon>
        <taxon>Terriglobales</taxon>
        <taxon>Acidobacteriaceae</taxon>
        <taxon>Tunturiibacter</taxon>
    </lineage>
</organism>
<dbReference type="Proteomes" id="UP000568106">
    <property type="component" value="Unassembled WGS sequence"/>
</dbReference>
<proteinExistence type="predicted"/>
<evidence type="ECO:0000313" key="1">
    <source>
        <dbReference type="EMBL" id="MBB5317630.1"/>
    </source>
</evidence>
<sequence>MSKRSIQGQETMYSGIDVSAKSLIVAIQRVYQPFEQRSFPNTSIGHRALIVWLQKANHRFECRWKPREFTLWISRLHFMQRKESKSQS</sequence>
<gene>
    <name evidence="1" type="ORF">HDF09_002299</name>
</gene>
<name>A0A7W8II76_9BACT</name>
<accession>A0A7W8II76</accession>
<evidence type="ECO:0000313" key="2">
    <source>
        <dbReference type="Proteomes" id="UP000568106"/>
    </source>
</evidence>